<dbReference type="GO" id="GO:0030976">
    <property type="term" value="F:thiamine pyrophosphate binding"/>
    <property type="evidence" value="ECO:0007669"/>
    <property type="project" value="InterPro"/>
</dbReference>
<dbReference type="Proteomes" id="UP000521676">
    <property type="component" value="Unassembled WGS sequence"/>
</dbReference>
<dbReference type="EMBL" id="JACATZ010000001">
    <property type="protein sequence ID" value="NWJ44645.1"/>
    <property type="molecule type" value="Genomic_DNA"/>
</dbReference>
<protein>
    <submittedName>
        <fullName evidence="3">Indolepyruvate ferredoxin oxidoreductase subunit alpha</fullName>
    </submittedName>
</protein>
<reference evidence="4" key="2">
    <citation type="journal article" date="2024" name="Nature">
        <title>Anoxygenic phototroph of the Chloroflexota uses a type I reaction centre.</title>
        <authorList>
            <person name="Tsuji J.M."/>
            <person name="Shaw N.A."/>
            <person name="Nagashima S."/>
            <person name="Venkiteswaran J.J."/>
            <person name="Schiff S.L."/>
            <person name="Watanabe T."/>
            <person name="Fukui M."/>
            <person name="Hanada S."/>
            <person name="Tank M."/>
            <person name="Neufeld J.D."/>
        </authorList>
    </citation>
    <scope>NUCLEOTIDE SEQUENCE</scope>
    <source>
        <strain evidence="4">L227-S17</strain>
    </source>
</reference>
<dbReference type="InterPro" id="IPR017721">
    <property type="entry name" value="IorA"/>
</dbReference>
<proteinExistence type="predicted"/>
<reference evidence="3 5" key="1">
    <citation type="submission" date="2020-06" db="EMBL/GenBank/DDBJ databases">
        <title>Anoxygenic phototrophic Chloroflexota member uses a Type I reaction center.</title>
        <authorList>
            <person name="Tsuji J.M."/>
            <person name="Shaw N.A."/>
            <person name="Nagashima S."/>
            <person name="Venkiteswaran J."/>
            <person name="Schiff S.L."/>
            <person name="Hanada S."/>
            <person name="Tank M."/>
            <person name="Neufeld J.D."/>
        </authorList>
    </citation>
    <scope>NUCLEOTIDE SEQUENCE [LARGE SCALE GENOMIC DNA]</scope>
    <source>
        <strain evidence="3">L227-S17</strain>
    </source>
</reference>
<evidence type="ECO:0000313" key="6">
    <source>
        <dbReference type="Proteomes" id="UP001431572"/>
    </source>
</evidence>
<evidence type="ECO:0000313" key="5">
    <source>
        <dbReference type="Proteomes" id="UP000521676"/>
    </source>
</evidence>
<dbReference type="Gene3D" id="3.40.50.970">
    <property type="match status" value="2"/>
</dbReference>
<dbReference type="SUPFAM" id="SSF52518">
    <property type="entry name" value="Thiamin diphosphate-binding fold (THDP-binding)"/>
    <property type="match status" value="2"/>
</dbReference>
<dbReference type="RefSeq" id="WP_341468422.1">
    <property type="nucleotide sequence ID" value="NZ_CP128399.1"/>
</dbReference>
<feature type="domain" description="Thiamine pyrophosphate enzyme TPP-binding" evidence="2">
    <location>
        <begin position="441"/>
        <end position="577"/>
    </location>
</feature>
<dbReference type="Proteomes" id="UP001431572">
    <property type="component" value="Chromosome 1"/>
</dbReference>
<evidence type="ECO:0000256" key="1">
    <source>
        <dbReference type="ARBA" id="ARBA00022723"/>
    </source>
</evidence>
<dbReference type="PANTHER" id="PTHR43710">
    <property type="entry name" value="2-HYDROXYACYL-COA LYASE"/>
    <property type="match status" value="1"/>
</dbReference>
<dbReference type="CDD" id="cd02008">
    <property type="entry name" value="TPP_IOR_alpha"/>
    <property type="match status" value="1"/>
</dbReference>
<dbReference type="SUPFAM" id="SSF54862">
    <property type="entry name" value="4Fe-4S ferredoxins"/>
    <property type="match status" value="1"/>
</dbReference>
<dbReference type="EMBL" id="CP128399">
    <property type="protein sequence ID" value="WJW66534.1"/>
    <property type="molecule type" value="Genomic_DNA"/>
</dbReference>
<dbReference type="InterPro" id="IPR045025">
    <property type="entry name" value="HACL1-like"/>
</dbReference>
<evidence type="ECO:0000313" key="3">
    <source>
        <dbReference type="EMBL" id="NWJ44645.1"/>
    </source>
</evidence>
<evidence type="ECO:0000313" key="4">
    <source>
        <dbReference type="EMBL" id="WJW66534.1"/>
    </source>
</evidence>
<dbReference type="PANTHER" id="PTHR43710:SF5">
    <property type="entry name" value="INDOLEPYRUVATE FERREDOXIN OXIDOREDUCTASE ALPHA SUBUNIT"/>
    <property type="match status" value="1"/>
</dbReference>
<sequence length="711" mass="77909">MGRNFSTETLRQLNFGKGQVLKGDMAVVVLKALLESGVSYLGGYPGAPTSSLYDAISDSYQEFLKPLGVYVEGSINEAAAAALLQASVNNPVRGAVNWKVVGNNVGADALAHISQPGLIGGAMVFVGEDYGLNSTSVAEKTLPYAHKSGLLCIDPRADSQLMADMVKKGFELSEVSGTIAMYLFRTRTGNMKGSLVCEDNATPQFNMNHKATRWEDKLTKIPLPPYSQVQERRKFEERMPAARRYIRENKLNDFFPGKNERIGFITQGMLYNTLLRTLTVLGEADNTGQCNFPIYNLNVIHPLVPEEIVEFLRDKEKVLIVEEGMPDSLETQIRAIAQSHRLHDLQIFGKGVLPEAGEYSPTVLLNSVTAWLSKEVYPGGATYFSGIAAELAQHLHDAANVFEDSLPLRLPHFCTGCPERPIFSALKLTEKKHGLPHYAGDIGCYIMGMYAPFEMTDTCTGMGTGLASAGAMARMTEQKTVGFLGDGTFWHSGLTTSIANATFNSQDATMVIFENGWTSMTGQQENPGTEENARHEKFKAMDIEMALHAAGVKNVVEVNPYKVGEVVKVLDKAFSSEESELKVIRSVGECMLERQRHEKVEKKERLDEGKRVEQSRFGIDDAVCTGDHSCIRVNGCPSLTIKDNPNPLRADPIATISNTCVGCGLCGEVAHAAVLCPSFYEAKVVTNPSRLERLKQKVNQKLIKLVFGAEV</sequence>
<gene>
    <name evidence="3" type="ORF">HXX08_02085</name>
    <name evidence="4" type="ORF">OZ401_002337</name>
</gene>
<dbReference type="PIRSF" id="PIRSF006439">
    <property type="entry name" value="Indolepyruvate_ferr_oxidored"/>
    <property type="match status" value="1"/>
</dbReference>
<dbReference type="GO" id="GO:0046872">
    <property type="term" value="F:metal ion binding"/>
    <property type="evidence" value="ECO:0007669"/>
    <property type="project" value="UniProtKB-KW"/>
</dbReference>
<name>A0A8T7M2J5_9CHLR</name>
<keyword evidence="1" id="KW-0479">Metal-binding</keyword>
<evidence type="ECO:0000259" key="2">
    <source>
        <dbReference type="Pfam" id="PF02775"/>
    </source>
</evidence>
<organism evidence="3 5">
    <name type="scientific">Candidatus Chlorohelix allophototropha</name>
    <dbReference type="NCBI Taxonomy" id="3003348"/>
    <lineage>
        <taxon>Bacteria</taxon>
        <taxon>Bacillati</taxon>
        <taxon>Chloroflexota</taxon>
        <taxon>Chloroflexia</taxon>
        <taxon>Candidatus Chloroheliales</taxon>
        <taxon>Candidatus Chloroheliaceae</taxon>
        <taxon>Candidatus Chlorohelix</taxon>
    </lineage>
</organism>
<dbReference type="AlphaFoldDB" id="A0A8T7M2J5"/>
<dbReference type="GO" id="GO:0043805">
    <property type="term" value="F:indolepyruvate ferredoxin oxidoreductase activity"/>
    <property type="evidence" value="ECO:0007669"/>
    <property type="project" value="InterPro"/>
</dbReference>
<dbReference type="InterPro" id="IPR029061">
    <property type="entry name" value="THDP-binding"/>
</dbReference>
<dbReference type="InterPro" id="IPR011766">
    <property type="entry name" value="TPP_enzyme_TPP-bd"/>
</dbReference>
<keyword evidence="6" id="KW-1185">Reference proteome</keyword>
<dbReference type="Pfam" id="PF02775">
    <property type="entry name" value="TPP_enzyme_C"/>
    <property type="match status" value="1"/>
</dbReference>
<accession>A0A8T7M2J5</accession>